<dbReference type="AlphaFoldDB" id="A0A9P5XCL6"/>
<evidence type="ECO:0000256" key="1">
    <source>
        <dbReference type="SAM" id="MobiDB-lite"/>
    </source>
</evidence>
<comment type="caution">
    <text evidence="2">The sequence shown here is derived from an EMBL/GenBank/DDBJ whole genome shotgun (WGS) entry which is preliminary data.</text>
</comment>
<accession>A0A9P5XCL6</accession>
<protein>
    <submittedName>
        <fullName evidence="2">Uncharacterized protein</fullName>
    </submittedName>
</protein>
<name>A0A9P5XCL6_9AGAR</name>
<dbReference type="EMBL" id="MU151183">
    <property type="protein sequence ID" value="KAF9447854.1"/>
    <property type="molecule type" value="Genomic_DNA"/>
</dbReference>
<dbReference type="Proteomes" id="UP000807342">
    <property type="component" value="Unassembled WGS sequence"/>
</dbReference>
<sequence>MQPHHQHRRTPYHSIEQPNVSIGSHHLHGRQSLRPTTSQHPPVLRRGYIPLPNTRLSPLIDEEEPLPFVPFITRSGQLDRRLRRGEWRELRSPHRSHRSRVMHDALLNPATLPEKRELMVVINSPGQAPREVWIRPRAVGATVVSVGDVIDTVEREAARAAQQRPAGGSYNYARQSVCRGPDGIWRWRGLAETRDGSDAWVLYL</sequence>
<reference evidence="2" key="1">
    <citation type="submission" date="2020-11" db="EMBL/GenBank/DDBJ databases">
        <authorList>
            <consortium name="DOE Joint Genome Institute"/>
            <person name="Ahrendt S."/>
            <person name="Riley R."/>
            <person name="Andreopoulos W."/>
            <person name="Labutti K."/>
            <person name="Pangilinan J."/>
            <person name="Ruiz-Duenas F.J."/>
            <person name="Barrasa J.M."/>
            <person name="Sanchez-Garcia M."/>
            <person name="Camarero S."/>
            <person name="Miyauchi S."/>
            <person name="Serrano A."/>
            <person name="Linde D."/>
            <person name="Babiker R."/>
            <person name="Drula E."/>
            <person name="Ayuso-Fernandez I."/>
            <person name="Pacheco R."/>
            <person name="Padilla G."/>
            <person name="Ferreira P."/>
            <person name="Barriuso J."/>
            <person name="Kellner H."/>
            <person name="Castanera R."/>
            <person name="Alfaro M."/>
            <person name="Ramirez L."/>
            <person name="Pisabarro A.G."/>
            <person name="Kuo A."/>
            <person name="Tritt A."/>
            <person name="Lipzen A."/>
            <person name="He G."/>
            <person name="Yan M."/>
            <person name="Ng V."/>
            <person name="Cullen D."/>
            <person name="Martin F."/>
            <person name="Rosso M.-N."/>
            <person name="Henrissat B."/>
            <person name="Hibbett D."/>
            <person name="Martinez A.T."/>
            <person name="Grigoriev I.V."/>
        </authorList>
    </citation>
    <scope>NUCLEOTIDE SEQUENCE</scope>
    <source>
        <strain evidence="2">MF-IS2</strain>
    </source>
</reference>
<feature type="region of interest" description="Disordered" evidence="1">
    <location>
        <begin position="1"/>
        <end position="45"/>
    </location>
</feature>
<feature type="compositionally biased region" description="Basic residues" evidence="1">
    <location>
        <begin position="1"/>
        <end position="11"/>
    </location>
</feature>
<dbReference type="OrthoDB" id="3064713at2759"/>
<gene>
    <name evidence="2" type="ORF">P691DRAFT_781855</name>
</gene>
<keyword evidence="3" id="KW-1185">Reference proteome</keyword>
<proteinExistence type="predicted"/>
<organism evidence="2 3">
    <name type="scientific">Macrolepiota fuliginosa MF-IS2</name>
    <dbReference type="NCBI Taxonomy" id="1400762"/>
    <lineage>
        <taxon>Eukaryota</taxon>
        <taxon>Fungi</taxon>
        <taxon>Dikarya</taxon>
        <taxon>Basidiomycota</taxon>
        <taxon>Agaricomycotina</taxon>
        <taxon>Agaricomycetes</taxon>
        <taxon>Agaricomycetidae</taxon>
        <taxon>Agaricales</taxon>
        <taxon>Agaricineae</taxon>
        <taxon>Agaricaceae</taxon>
        <taxon>Macrolepiota</taxon>
    </lineage>
</organism>
<evidence type="ECO:0000313" key="3">
    <source>
        <dbReference type="Proteomes" id="UP000807342"/>
    </source>
</evidence>
<evidence type="ECO:0000313" key="2">
    <source>
        <dbReference type="EMBL" id="KAF9447854.1"/>
    </source>
</evidence>